<dbReference type="SUPFAM" id="SSF51412">
    <property type="entry name" value="Inosine monophosphate dehydrogenase (IMPDH)"/>
    <property type="match status" value="1"/>
</dbReference>
<feature type="non-terminal residue" evidence="4">
    <location>
        <position position="290"/>
    </location>
</feature>
<protein>
    <submittedName>
        <fullName evidence="4">2-nitropropane dioxygenase NPD</fullName>
        <ecNumber evidence="4">1.13.12.16</ecNumber>
    </submittedName>
</protein>
<reference evidence="4" key="1">
    <citation type="journal article" date="2013" name="Environ. Microbiol.">
        <title>Microbiota from the distal guts of lean and obese adolescents exhibit partial functional redundancy besides clear differences in community structure.</title>
        <authorList>
            <person name="Ferrer M."/>
            <person name="Ruiz A."/>
            <person name="Lanza F."/>
            <person name="Haange S.B."/>
            <person name="Oberbach A."/>
            <person name="Till H."/>
            <person name="Bargiela R."/>
            <person name="Campoy C."/>
            <person name="Segura M.T."/>
            <person name="Richter M."/>
            <person name="von Bergen M."/>
            <person name="Seifert J."/>
            <person name="Suarez A."/>
        </authorList>
    </citation>
    <scope>NUCLEOTIDE SEQUENCE</scope>
</reference>
<dbReference type="CDD" id="cd04730">
    <property type="entry name" value="NPD_like"/>
    <property type="match status" value="1"/>
</dbReference>
<dbReference type="PANTHER" id="PTHR32332:SF20">
    <property type="entry name" value="2-NITROPROPANE DIOXYGENASE-LIKE PROTEIN"/>
    <property type="match status" value="1"/>
</dbReference>
<dbReference type="Gene3D" id="3.20.20.70">
    <property type="entry name" value="Aldolase class I"/>
    <property type="match status" value="1"/>
</dbReference>
<evidence type="ECO:0000313" key="4">
    <source>
        <dbReference type="EMBL" id="EKC57809.1"/>
    </source>
</evidence>
<dbReference type="PANTHER" id="PTHR32332">
    <property type="entry name" value="2-NITROPROPANE DIOXYGENASE"/>
    <property type="match status" value="1"/>
</dbReference>
<keyword evidence="3 4" id="KW-0560">Oxidoreductase</keyword>
<dbReference type="EMBL" id="AJWY01009627">
    <property type="protein sequence ID" value="EKC57809.1"/>
    <property type="molecule type" value="Genomic_DNA"/>
</dbReference>
<sequence length="290" mass="31774">MVFEDFCKQAHAETTDDDVTIFKKMFTRVFEETKESDGIFGANVMVSAEVKANAMKVMQAIKELREADPEMKRRFRVLVTTAGDPMPWANFVKEQGMIWMHVFPGVRTAARCKKAGVQVLIASGHEGGMHTAWQPVHSMTLLPDIIEKFSDENTLVCGTGGFCDGKSIAAAFAMGADGVQMGTRFLATEESDFCELWKKMVVDCADGGTIIARGFVGPARWLRSDVSLQHAYNTAKEAPGSYVGVPDDFSSIPMELLTFERYGIAATYKGDVEHAMAGAGECAQRITDLV</sequence>
<evidence type="ECO:0000256" key="3">
    <source>
        <dbReference type="ARBA" id="ARBA00023002"/>
    </source>
</evidence>
<keyword evidence="1" id="KW-0285">Flavoprotein</keyword>
<evidence type="ECO:0000256" key="2">
    <source>
        <dbReference type="ARBA" id="ARBA00022643"/>
    </source>
</evidence>
<dbReference type="GO" id="GO:0051213">
    <property type="term" value="F:dioxygenase activity"/>
    <property type="evidence" value="ECO:0007669"/>
    <property type="project" value="UniProtKB-KW"/>
</dbReference>
<name>K1SQW0_9ZZZZ</name>
<proteinExistence type="predicted"/>
<dbReference type="AlphaFoldDB" id="K1SQW0"/>
<evidence type="ECO:0000256" key="1">
    <source>
        <dbReference type="ARBA" id="ARBA00022630"/>
    </source>
</evidence>
<dbReference type="InterPro" id="IPR013785">
    <property type="entry name" value="Aldolase_TIM"/>
</dbReference>
<keyword evidence="4" id="KW-0223">Dioxygenase</keyword>
<gene>
    <name evidence="4" type="ORF">LEA_14181</name>
</gene>
<keyword evidence="2" id="KW-0288">FMN</keyword>
<accession>K1SQW0</accession>
<comment type="caution">
    <text evidence="4">The sequence shown here is derived from an EMBL/GenBank/DDBJ whole genome shotgun (WGS) entry which is preliminary data.</text>
</comment>
<dbReference type="Pfam" id="PF03060">
    <property type="entry name" value="NMO"/>
    <property type="match status" value="1"/>
</dbReference>
<dbReference type="InterPro" id="IPR004136">
    <property type="entry name" value="NMO"/>
</dbReference>
<dbReference type="EC" id="1.13.12.16" evidence="4"/>
<dbReference type="GO" id="GO:0018580">
    <property type="term" value="F:nitronate monooxygenase activity"/>
    <property type="evidence" value="ECO:0007669"/>
    <property type="project" value="UniProtKB-EC"/>
</dbReference>
<organism evidence="4">
    <name type="scientific">human gut metagenome</name>
    <dbReference type="NCBI Taxonomy" id="408170"/>
    <lineage>
        <taxon>unclassified sequences</taxon>
        <taxon>metagenomes</taxon>
        <taxon>organismal metagenomes</taxon>
    </lineage>
</organism>